<comment type="caution">
    <text evidence="2">The sequence shown here is derived from an EMBL/GenBank/DDBJ whole genome shotgun (WGS) entry which is preliminary data.</text>
</comment>
<dbReference type="Pfam" id="PF01755">
    <property type="entry name" value="Glyco_transf_25"/>
    <property type="match status" value="1"/>
</dbReference>
<evidence type="ECO:0000313" key="2">
    <source>
        <dbReference type="EMBL" id="CAE8741183.1"/>
    </source>
</evidence>
<sequence length="338" mass="37661">ALARYLLPDDQKVFGIDLTPGAIGCALSHMQIWTQIIEQHGGHSVSDSPSPRFLVIEDDCRFLPDFGESALEQRLASVPNDWEICWLGGVDSLGQQAALNVAPGVRRVYSGFRTTTAYAITVAGAKSALEVCLPLYWQVDTHLTQHEVKPEDGMRGFPFTVKPIGYSLFPSLVEQAKERFDTDVQKDSTEHHALREALLPQGIDTREPLLLLGSCNGWSLEEAQRRFCFQPMEDSGHSSPSQVLSSLRVEVPSGGLSFQIISARHSWHWRLYTNGMPEDPGSRELRRGDDKKMMACLVSGKDTNIAHARDFLIREADEQVIELRVSLSASDGIRVWFV</sequence>
<evidence type="ECO:0000259" key="1">
    <source>
        <dbReference type="Pfam" id="PF01755"/>
    </source>
</evidence>
<feature type="domain" description="Glycosyl transferase family 25" evidence="1">
    <location>
        <begin position="15"/>
        <end position="87"/>
    </location>
</feature>
<dbReference type="InterPro" id="IPR002654">
    <property type="entry name" value="Glyco_trans_25"/>
</dbReference>
<dbReference type="Proteomes" id="UP000626109">
    <property type="component" value="Unassembled WGS sequence"/>
</dbReference>
<feature type="non-terminal residue" evidence="2">
    <location>
        <position position="338"/>
    </location>
</feature>
<accession>A0A813LR48</accession>
<gene>
    <name evidence="2" type="ORF">PGLA2088_LOCUS50341</name>
</gene>
<dbReference type="AlphaFoldDB" id="A0A813LR48"/>
<evidence type="ECO:0000313" key="3">
    <source>
        <dbReference type="Proteomes" id="UP000626109"/>
    </source>
</evidence>
<protein>
    <recommendedName>
        <fullName evidence="1">Glycosyl transferase family 25 domain-containing protein</fullName>
    </recommendedName>
</protein>
<proteinExistence type="predicted"/>
<dbReference type="EMBL" id="CAJNNW010037359">
    <property type="protein sequence ID" value="CAE8741183.1"/>
    <property type="molecule type" value="Genomic_DNA"/>
</dbReference>
<organism evidence="2 3">
    <name type="scientific">Polarella glacialis</name>
    <name type="common">Dinoflagellate</name>
    <dbReference type="NCBI Taxonomy" id="89957"/>
    <lineage>
        <taxon>Eukaryota</taxon>
        <taxon>Sar</taxon>
        <taxon>Alveolata</taxon>
        <taxon>Dinophyceae</taxon>
        <taxon>Suessiales</taxon>
        <taxon>Suessiaceae</taxon>
        <taxon>Polarella</taxon>
    </lineage>
</organism>
<reference evidence="2" key="1">
    <citation type="submission" date="2021-02" db="EMBL/GenBank/DDBJ databases">
        <authorList>
            <person name="Dougan E. K."/>
            <person name="Rhodes N."/>
            <person name="Thang M."/>
            <person name="Chan C."/>
        </authorList>
    </citation>
    <scope>NUCLEOTIDE SEQUENCE</scope>
</reference>
<name>A0A813LR48_POLGL</name>